<evidence type="ECO:0000256" key="3">
    <source>
        <dbReference type="ARBA" id="ARBA00004174"/>
    </source>
</evidence>
<dbReference type="InterPro" id="IPR002401">
    <property type="entry name" value="Cyt_P450_E_grp-I"/>
</dbReference>
<feature type="compositionally biased region" description="Basic and acidic residues" evidence="15">
    <location>
        <begin position="891"/>
        <end position="901"/>
    </location>
</feature>
<dbReference type="InterPro" id="IPR036396">
    <property type="entry name" value="Cyt_P450_sf"/>
</dbReference>
<feature type="compositionally biased region" description="Basic residues" evidence="15">
    <location>
        <begin position="674"/>
        <end position="683"/>
    </location>
</feature>
<dbReference type="SUPFAM" id="SSF48264">
    <property type="entry name" value="Cytochrome P450"/>
    <property type="match status" value="1"/>
</dbReference>
<feature type="compositionally biased region" description="Acidic residues" evidence="15">
    <location>
        <begin position="792"/>
        <end position="806"/>
    </location>
</feature>
<feature type="compositionally biased region" description="Basic and acidic residues" evidence="15">
    <location>
        <begin position="925"/>
        <end position="935"/>
    </location>
</feature>
<evidence type="ECO:0000256" key="2">
    <source>
        <dbReference type="ARBA" id="ARBA00003690"/>
    </source>
</evidence>
<feature type="binding site" description="axial binding residue" evidence="14">
    <location>
        <position position="1651"/>
    </location>
    <ligand>
        <name>heme</name>
        <dbReference type="ChEBI" id="CHEBI:30413"/>
    </ligand>
    <ligandPart>
        <name>Fe</name>
        <dbReference type="ChEBI" id="CHEBI:18248"/>
    </ligandPart>
</feature>
<keyword evidence="8" id="KW-0256">Endoplasmic reticulum</keyword>
<dbReference type="GO" id="GO:0005506">
    <property type="term" value="F:iron ion binding"/>
    <property type="evidence" value="ECO:0007669"/>
    <property type="project" value="InterPro"/>
</dbReference>
<keyword evidence="6 14" id="KW-0349">Heme</keyword>
<sequence>MDFKAPAEWLEFPEDAEEGETVTQRPSGTEESSPEAIDDEQRYEDVDWYETETDVPIATGGEMYDEGEILMIELVVPVVERYLDETQLQAKVQLFTRLWLVVVILLLVPGVRGQTVDNEVPSAFGSETVQQLDLTVNTKRLANVLLDEFVSFYAKPQDIFDGQGNPISETSFLMAQSLGGTFLKVMADSTQLHLQTTAGESVIGQPDDLELVQISANAWQAFYEWARRANLAPVFVLDYPDDGDHQWDAKNALHILTIANTLGIGECRWQLGNGNVKDVPKYADDLRTFRTMLQAFPKQQWTVVGSELSPQLIPLEEIQYFHANADNLVEAITMSRPEYDGAAWNYTSLQREIHLRGLSKQRHPVWLDLAGEQQTETETLRADSCGKMCVQEGLEYARTLGEAARGGISAVFQPLRRNDIQQYTFNYLIALLYKQTVGHKVFPVQFPVDMDTTHMSVYAYCTRNRTGSLTLVLVNGEQDGATNVTIKLMTRALSSPVELYLLTVQDGQPTVNNLPLDAGTPLPQLEPVKAVTTLTHGVSFYVPSEAILFAVVPGVQIRECRNDVLPQRKKLPRELQPDRTSADMLLEHLIGELVEKAPHTKLQRKRRSLLMNERPARTTFGGEKRKRFHGRLVNAPQDDSLTESLSEILADAKPALEPTERTARGPRQTQAYKRQQRRIRQKEKRLEKRNLKKMKHPLREARRERSKRGDMVMGRRSALNHPNRRFQDRLLKRMSAKMASRKTKRSSLAEAVNEPPSFAVSKEEDEDELHQRSDFPLGDVHLVISKGGSSSDGDDGYVSNDEDVDQREDRSDEYRPTSWGASRHRPAVRRRVSINQRDFHRFTPVRSERRPIERASEDEDCVRRRTLRRGPKEEEVRETRRIDRFLPIRREHSEEMQRFDPRPSQPKTDSREAFTIAQMKTKRFESQMNEQRDLETTEDNFSDETADVPEETPQETTDRTMAASEEEEEIHLFTPAPRTSEERLIIPNLDPSWSLESTSAEVAEMLPNRYKRSPPTEDTASIESDEVQRLEDFFRTNAKLQQKFAEMFDLLLEAIEELETEDNDAREVTDDDFRLEDRSNDANSPTHKRTKRNVLLHPQSWESRERSNMIHRLQLSEESSRENLIIPAQKPEGIVAAAVTGQSAHKEDGDQQPDNGEDDAGKPGAFMLRSVVNFMRRASNEFHQLFSSWFGKNALITFHGDFTMNQEDLYWFTFILVTLLGFFTYKLLTRHRSYFRLLRVPFERPHFLYGNLDDVLSGKLTTMEKIEQFYRKFSNHGLFGFFNYMTPALYVRDPTLIHQLLQPNMAHFESHGYFLDEEKDHFLGSQLHLVKGADKASKLASFVTPIFRKGDNLSSMDATAQRCCTALVDFIASRIELELELKAIFLKHTLNMFAGIAFGKELDTFQDDTDRFCAVASGMVYGTNPVQVIKTMAFYLMPGLMRTAGVQFTDRQDMAYLVSQYHKAASTATTNSMARSLSQANEKLKTSLQLTDEQLTAQCATFFTKGFEPTLNLLAFAAYELAQNADVQGKLYDEMVQHGLTKKKSTVPPQYENVRSLPYLEAIVLETLRKWPPHPLLVRECTKPFTIPATENGDRASIPLKVGDKLYVSVWAMHRNGEHFPQPDQFNPERFMNGNVPPANTFIPFGIGRGCAGQEFVKLVVKLTLVALVQRFKLQPGERTAEPLKLIESASSLEARDGFWVRLEPRS</sequence>
<reference evidence="17" key="2">
    <citation type="submission" date="2020-05" db="UniProtKB">
        <authorList>
            <consortium name="EnsemblMetazoa"/>
        </authorList>
    </citation>
    <scope>IDENTIFICATION</scope>
    <source>
        <strain evidence="17">A-37</strain>
    </source>
</reference>
<evidence type="ECO:0000256" key="7">
    <source>
        <dbReference type="ARBA" id="ARBA00022723"/>
    </source>
</evidence>
<keyword evidence="7 14" id="KW-0479">Metal-binding</keyword>
<evidence type="ECO:0000256" key="14">
    <source>
        <dbReference type="PIRSR" id="PIRSR602401-1"/>
    </source>
</evidence>
<comment type="function">
    <text evidence="2">May be involved in the metabolism of insect hormones and in the breakdown of synthetic insecticides.</text>
</comment>
<dbReference type="GO" id="GO:0005789">
    <property type="term" value="C:endoplasmic reticulum membrane"/>
    <property type="evidence" value="ECO:0007669"/>
    <property type="project" value="UniProtKB-SubCell"/>
</dbReference>
<feature type="compositionally biased region" description="Acidic residues" evidence="15">
    <location>
        <begin position="936"/>
        <end position="953"/>
    </location>
</feature>
<evidence type="ECO:0000256" key="5">
    <source>
        <dbReference type="ARBA" id="ARBA00010617"/>
    </source>
</evidence>
<dbReference type="EnsemblMetazoa" id="ACUA015229-RA">
    <property type="protein sequence ID" value="ACUA015229-PA"/>
    <property type="gene ID" value="ACUA015229"/>
</dbReference>
<comment type="similarity">
    <text evidence="5">Belongs to the cytochrome P450 family.</text>
</comment>
<dbReference type="Pfam" id="PF00067">
    <property type="entry name" value="p450"/>
    <property type="match status" value="1"/>
</dbReference>
<keyword evidence="10" id="KW-0560">Oxidoreductase</keyword>
<accession>A0A182MCX1</accession>
<evidence type="ECO:0000256" key="4">
    <source>
        <dbReference type="ARBA" id="ARBA00004406"/>
    </source>
</evidence>
<evidence type="ECO:0000256" key="10">
    <source>
        <dbReference type="ARBA" id="ARBA00023002"/>
    </source>
</evidence>
<dbReference type="GO" id="GO:0004497">
    <property type="term" value="F:monooxygenase activity"/>
    <property type="evidence" value="ECO:0007669"/>
    <property type="project" value="UniProtKB-KW"/>
</dbReference>
<comment type="subcellular location">
    <subcellularLocation>
        <location evidence="4">Endoplasmic reticulum membrane</location>
        <topology evidence="4">Peripheral membrane protein</topology>
    </subcellularLocation>
    <subcellularLocation>
        <location evidence="3">Microsome membrane</location>
        <topology evidence="3">Peripheral membrane protein</topology>
    </subcellularLocation>
</comment>
<feature type="compositionally biased region" description="Basic and acidic residues" evidence="15">
    <location>
        <begin position="697"/>
        <end position="710"/>
    </location>
</feature>
<evidence type="ECO:0000256" key="9">
    <source>
        <dbReference type="ARBA" id="ARBA00022848"/>
    </source>
</evidence>
<keyword evidence="12" id="KW-0503">Monooxygenase</keyword>
<keyword evidence="9" id="KW-0492">Microsome</keyword>
<keyword evidence="16" id="KW-1133">Transmembrane helix</keyword>
<evidence type="ECO:0000313" key="18">
    <source>
        <dbReference type="Proteomes" id="UP000075883"/>
    </source>
</evidence>
<evidence type="ECO:0008006" key="19">
    <source>
        <dbReference type="Google" id="ProtNLM"/>
    </source>
</evidence>
<proteinExistence type="inferred from homology"/>
<evidence type="ECO:0000256" key="11">
    <source>
        <dbReference type="ARBA" id="ARBA00023004"/>
    </source>
</evidence>
<protein>
    <recommendedName>
        <fullName evidence="19">Cytochrome P450</fullName>
    </recommendedName>
</protein>
<feature type="region of interest" description="Disordered" evidence="15">
    <location>
        <begin position="658"/>
        <end position="826"/>
    </location>
</feature>
<comment type="cofactor">
    <cofactor evidence="1 14">
        <name>heme</name>
        <dbReference type="ChEBI" id="CHEBI:30413"/>
    </cofactor>
</comment>
<feature type="compositionally biased region" description="Basic residues" evidence="15">
    <location>
        <begin position="732"/>
        <end position="745"/>
    </location>
</feature>
<evidence type="ECO:0000256" key="6">
    <source>
        <dbReference type="ARBA" id="ARBA00022617"/>
    </source>
</evidence>
<dbReference type="STRING" id="139723.A0A182MCX1"/>
<feature type="region of interest" description="Disordered" evidence="15">
    <location>
        <begin position="1140"/>
        <end position="1162"/>
    </location>
</feature>
<feature type="region of interest" description="Disordered" evidence="15">
    <location>
        <begin position="1"/>
        <end position="40"/>
    </location>
</feature>
<feature type="region of interest" description="Disordered" evidence="15">
    <location>
        <begin position="1062"/>
        <end position="1089"/>
    </location>
</feature>
<dbReference type="Proteomes" id="UP000075883">
    <property type="component" value="Unassembled WGS sequence"/>
</dbReference>
<organism evidence="17 18">
    <name type="scientific">Anopheles culicifacies</name>
    <dbReference type="NCBI Taxonomy" id="139723"/>
    <lineage>
        <taxon>Eukaryota</taxon>
        <taxon>Metazoa</taxon>
        <taxon>Ecdysozoa</taxon>
        <taxon>Arthropoda</taxon>
        <taxon>Hexapoda</taxon>
        <taxon>Insecta</taxon>
        <taxon>Pterygota</taxon>
        <taxon>Neoptera</taxon>
        <taxon>Endopterygota</taxon>
        <taxon>Diptera</taxon>
        <taxon>Nematocera</taxon>
        <taxon>Culicoidea</taxon>
        <taxon>Culicidae</taxon>
        <taxon>Anophelinae</taxon>
        <taxon>Anopheles</taxon>
        <taxon>culicifacies species complex</taxon>
    </lineage>
</organism>
<keyword evidence="11 14" id="KW-0408">Iron</keyword>
<evidence type="ECO:0000256" key="8">
    <source>
        <dbReference type="ARBA" id="ARBA00022824"/>
    </source>
</evidence>
<dbReference type="GO" id="GO:0016705">
    <property type="term" value="F:oxidoreductase activity, acting on paired donors, with incorporation or reduction of molecular oxygen"/>
    <property type="evidence" value="ECO:0007669"/>
    <property type="project" value="InterPro"/>
</dbReference>
<dbReference type="PANTHER" id="PTHR24292:SF54">
    <property type="entry name" value="CYP9F3-RELATED"/>
    <property type="match status" value="1"/>
</dbReference>
<evidence type="ECO:0000313" key="17">
    <source>
        <dbReference type="EnsemblMetazoa" id="ACUA015229-PA"/>
    </source>
</evidence>
<keyword evidence="16" id="KW-0812">Transmembrane</keyword>
<feature type="region of interest" description="Disordered" evidence="15">
    <location>
        <begin position="925"/>
        <end position="956"/>
    </location>
</feature>
<dbReference type="InterPro" id="IPR050476">
    <property type="entry name" value="Insect_CytP450_Detox"/>
</dbReference>
<dbReference type="GO" id="GO:0020037">
    <property type="term" value="F:heme binding"/>
    <property type="evidence" value="ECO:0007669"/>
    <property type="project" value="InterPro"/>
</dbReference>
<feature type="transmembrane region" description="Helical" evidence="16">
    <location>
        <begin position="1209"/>
        <end position="1228"/>
    </location>
</feature>
<evidence type="ECO:0000256" key="1">
    <source>
        <dbReference type="ARBA" id="ARBA00001971"/>
    </source>
</evidence>
<feature type="region of interest" description="Disordered" evidence="15">
    <location>
        <begin position="891"/>
        <end position="910"/>
    </location>
</feature>
<evidence type="ECO:0000256" key="15">
    <source>
        <dbReference type="SAM" id="MobiDB-lite"/>
    </source>
</evidence>
<dbReference type="InterPro" id="IPR001128">
    <property type="entry name" value="Cyt_P450"/>
</dbReference>
<keyword evidence="13 16" id="KW-0472">Membrane</keyword>
<feature type="compositionally biased region" description="Acidic residues" evidence="15">
    <location>
        <begin position="11"/>
        <end position="20"/>
    </location>
</feature>
<reference evidence="18" key="1">
    <citation type="submission" date="2013-09" db="EMBL/GenBank/DDBJ databases">
        <title>The Genome Sequence of Anopheles culicifacies species A.</title>
        <authorList>
            <consortium name="The Broad Institute Genomics Platform"/>
            <person name="Neafsey D.E."/>
            <person name="Besansky N."/>
            <person name="Howell P."/>
            <person name="Walton C."/>
            <person name="Young S.K."/>
            <person name="Zeng Q."/>
            <person name="Gargeya S."/>
            <person name="Fitzgerald M."/>
            <person name="Haas B."/>
            <person name="Abouelleil A."/>
            <person name="Allen A.W."/>
            <person name="Alvarado L."/>
            <person name="Arachchi H.M."/>
            <person name="Berlin A.M."/>
            <person name="Chapman S.B."/>
            <person name="Gainer-Dewar J."/>
            <person name="Goldberg J."/>
            <person name="Griggs A."/>
            <person name="Gujja S."/>
            <person name="Hansen M."/>
            <person name="Howarth C."/>
            <person name="Imamovic A."/>
            <person name="Ireland A."/>
            <person name="Larimer J."/>
            <person name="McCowan C."/>
            <person name="Murphy C."/>
            <person name="Pearson M."/>
            <person name="Poon T.W."/>
            <person name="Priest M."/>
            <person name="Roberts A."/>
            <person name="Saif S."/>
            <person name="Shea T."/>
            <person name="Sisk P."/>
            <person name="Sykes S."/>
            <person name="Wortman J."/>
            <person name="Nusbaum C."/>
            <person name="Birren B."/>
        </authorList>
    </citation>
    <scope>NUCLEOTIDE SEQUENCE [LARGE SCALE GENOMIC DNA]</scope>
    <source>
        <strain evidence="18">A-37</strain>
    </source>
</reference>
<dbReference type="VEuPathDB" id="VectorBase:ACUA015229"/>
<keyword evidence="18" id="KW-1185">Reference proteome</keyword>
<evidence type="ECO:0000256" key="16">
    <source>
        <dbReference type="SAM" id="Phobius"/>
    </source>
</evidence>
<feature type="compositionally biased region" description="Polar residues" evidence="15">
    <location>
        <begin position="21"/>
        <end position="31"/>
    </location>
</feature>
<dbReference type="PANTHER" id="PTHR24292">
    <property type="entry name" value="CYTOCHROME P450"/>
    <property type="match status" value="1"/>
</dbReference>
<dbReference type="EMBL" id="AXCM01004486">
    <property type="status" value="NOT_ANNOTATED_CDS"/>
    <property type="molecule type" value="Genomic_DNA"/>
</dbReference>
<evidence type="ECO:0000256" key="13">
    <source>
        <dbReference type="ARBA" id="ARBA00023136"/>
    </source>
</evidence>
<name>A0A182MCX1_9DIPT</name>
<dbReference type="Gene3D" id="1.10.630.10">
    <property type="entry name" value="Cytochrome P450"/>
    <property type="match status" value="1"/>
</dbReference>
<feature type="compositionally biased region" description="Basic and acidic residues" evidence="15">
    <location>
        <begin position="1063"/>
        <end position="1080"/>
    </location>
</feature>
<dbReference type="PRINTS" id="PR00463">
    <property type="entry name" value="EP450I"/>
</dbReference>
<evidence type="ECO:0000256" key="12">
    <source>
        <dbReference type="ARBA" id="ARBA00023033"/>
    </source>
</evidence>